<dbReference type="InterPro" id="IPR009781">
    <property type="entry name" value="DUF1345"/>
</dbReference>
<proteinExistence type="predicted"/>
<feature type="transmembrane region" description="Helical" evidence="1">
    <location>
        <begin position="21"/>
        <end position="41"/>
    </location>
</feature>
<feature type="transmembrane region" description="Helical" evidence="1">
    <location>
        <begin position="112"/>
        <end position="132"/>
    </location>
</feature>
<dbReference type="RefSeq" id="WP_128386952.1">
    <property type="nucleotide sequence ID" value="NZ_CP035037.1"/>
</dbReference>
<keyword evidence="1" id="KW-0812">Transmembrane</keyword>
<evidence type="ECO:0000313" key="3">
    <source>
        <dbReference type="Proteomes" id="UP000285768"/>
    </source>
</evidence>
<keyword evidence="3" id="KW-1185">Reference proteome</keyword>
<evidence type="ECO:0000256" key="1">
    <source>
        <dbReference type="SAM" id="Phobius"/>
    </source>
</evidence>
<dbReference type="Proteomes" id="UP000285768">
    <property type="component" value="Chromosome"/>
</dbReference>
<keyword evidence="1" id="KW-1133">Transmembrane helix</keyword>
<accession>A0ABX5QFT7</accession>
<gene>
    <name evidence="2" type="ORF">Leucomu_08530</name>
</gene>
<reference evidence="2 3" key="1">
    <citation type="submission" date="2019-01" db="EMBL/GenBank/DDBJ databases">
        <title>Leucobacter muris sp. nov. isolated from the nose of a laboratory mouse.</title>
        <authorList>
            <person name="Benga L."/>
            <person name="Sproeer C."/>
            <person name="Schumann P."/>
            <person name="Verbarg S."/>
            <person name="Bunk B."/>
            <person name="Engelhardt E."/>
            <person name="Benten P.M."/>
            <person name="Sager M."/>
        </authorList>
    </citation>
    <scope>NUCLEOTIDE SEQUENCE [LARGE SCALE GENOMIC DNA]</scope>
    <source>
        <strain evidence="2 3">DSM 101948</strain>
    </source>
</reference>
<feature type="transmembrane region" description="Helical" evidence="1">
    <location>
        <begin position="53"/>
        <end position="72"/>
    </location>
</feature>
<sequence>MRRGSTRRRAQREFPIRYDDGFRGGIAMLVSAPVLAVPLIAFGRQGLREEAGLVLAALCATFSVFFLLYLLWTHRLFSRTAPADALRIAATQHRRGASRLSRVIGLKTAEDWSMTAALVALLVSLVAAAVGVRQGGMWLPLLVLLTVGTAWATVVYAFALRYFRLHAAGETIHFDIVESPGFGDFVSMAVMVSSVGAMSAGTPRTRAGLGTVRTHTFISFAFNALVVAMAVSLISSLIISG</sequence>
<protein>
    <submittedName>
        <fullName evidence="2">DUF1345 domain-containing protein</fullName>
    </submittedName>
</protein>
<dbReference type="Pfam" id="PF07077">
    <property type="entry name" value="DUF1345"/>
    <property type="match status" value="1"/>
</dbReference>
<evidence type="ECO:0000313" key="2">
    <source>
        <dbReference type="EMBL" id="QAB17957.1"/>
    </source>
</evidence>
<feature type="transmembrane region" description="Helical" evidence="1">
    <location>
        <begin position="138"/>
        <end position="160"/>
    </location>
</feature>
<keyword evidence="1" id="KW-0472">Membrane</keyword>
<feature type="transmembrane region" description="Helical" evidence="1">
    <location>
        <begin position="220"/>
        <end position="239"/>
    </location>
</feature>
<organism evidence="2 3">
    <name type="scientific">Leucobacter muris</name>
    <dbReference type="NCBI Taxonomy" id="1935379"/>
    <lineage>
        <taxon>Bacteria</taxon>
        <taxon>Bacillati</taxon>
        <taxon>Actinomycetota</taxon>
        <taxon>Actinomycetes</taxon>
        <taxon>Micrococcales</taxon>
        <taxon>Microbacteriaceae</taxon>
        <taxon>Leucobacter</taxon>
    </lineage>
</organism>
<dbReference type="EMBL" id="CP035037">
    <property type="protein sequence ID" value="QAB17957.1"/>
    <property type="molecule type" value="Genomic_DNA"/>
</dbReference>
<name>A0ABX5QFT7_9MICO</name>